<feature type="compositionally biased region" description="Basic and acidic residues" evidence="4">
    <location>
        <begin position="469"/>
        <end position="478"/>
    </location>
</feature>
<keyword evidence="2" id="KW-0833">Ubl conjugation pathway</keyword>
<dbReference type="UniPathway" id="UPA00143"/>
<dbReference type="GO" id="GO:0016567">
    <property type="term" value="P:protein ubiquitination"/>
    <property type="evidence" value="ECO:0007669"/>
    <property type="project" value="UniProtKB-UniPathway"/>
</dbReference>
<dbReference type="Proteomes" id="UP000623129">
    <property type="component" value="Unassembled WGS sequence"/>
</dbReference>
<protein>
    <submittedName>
        <fullName evidence="6">BTB/POZ domain-containing protein</fullName>
    </submittedName>
</protein>
<proteinExistence type="inferred from homology"/>
<feature type="domain" description="NPH3" evidence="5">
    <location>
        <begin position="204"/>
        <end position="461"/>
    </location>
</feature>
<comment type="similarity">
    <text evidence="3">Belongs to the NPH3 family.</text>
</comment>
<evidence type="ECO:0000259" key="5">
    <source>
        <dbReference type="PROSITE" id="PS51649"/>
    </source>
</evidence>
<evidence type="ECO:0000313" key="7">
    <source>
        <dbReference type="Proteomes" id="UP000623129"/>
    </source>
</evidence>
<dbReference type="PROSITE" id="PS51649">
    <property type="entry name" value="NPH3"/>
    <property type="match status" value="1"/>
</dbReference>
<comment type="pathway">
    <text evidence="1">Protein modification; protein ubiquitination.</text>
</comment>
<dbReference type="PANTHER" id="PTHR32370">
    <property type="entry name" value="OS12G0117600 PROTEIN"/>
    <property type="match status" value="1"/>
</dbReference>
<evidence type="ECO:0000256" key="1">
    <source>
        <dbReference type="ARBA" id="ARBA00004906"/>
    </source>
</evidence>
<accession>A0A833R6R1</accession>
<dbReference type="Gene3D" id="3.30.710.10">
    <property type="entry name" value="Potassium Channel Kv1.1, Chain A"/>
    <property type="match status" value="1"/>
</dbReference>
<feature type="region of interest" description="Disordered" evidence="4">
    <location>
        <begin position="461"/>
        <end position="500"/>
    </location>
</feature>
<name>A0A833R6R1_9POAL</name>
<evidence type="ECO:0000256" key="4">
    <source>
        <dbReference type="SAM" id="MobiDB-lite"/>
    </source>
</evidence>
<dbReference type="OrthoDB" id="1080584at2759"/>
<dbReference type="InterPro" id="IPR043454">
    <property type="entry name" value="NPH3/RPT2-like"/>
</dbReference>
<dbReference type="EMBL" id="SWLB01000008">
    <property type="protein sequence ID" value="KAF3335387.1"/>
    <property type="molecule type" value="Genomic_DNA"/>
</dbReference>
<organism evidence="6 7">
    <name type="scientific">Carex littledalei</name>
    <dbReference type="NCBI Taxonomy" id="544730"/>
    <lineage>
        <taxon>Eukaryota</taxon>
        <taxon>Viridiplantae</taxon>
        <taxon>Streptophyta</taxon>
        <taxon>Embryophyta</taxon>
        <taxon>Tracheophyta</taxon>
        <taxon>Spermatophyta</taxon>
        <taxon>Magnoliopsida</taxon>
        <taxon>Liliopsida</taxon>
        <taxon>Poales</taxon>
        <taxon>Cyperaceae</taxon>
        <taxon>Cyperoideae</taxon>
        <taxon>Cariceae</taxon>
        <taxon>Carex</taxon>
        <taxon>Carex subgen. Euthyceras</taxon>
    </lineage>
</organism>
<dbReference type="AlphaFoldDB" id="A0A833R6R1"/>
<gene>
    <name evidence="6" type="ORF">FCM35_KLT19894</name>
</gene>
<dbReference type="InterPro" id="IPR027356">
    <property type="entry name" value="NPH3_dom"/>
</dbReference>
<sequence length="555" mass="62539">MKDLCDLKVNINGEHTFYLHQRIVCNYSGRLKMLVNQEKRRAQPKNEGLQISGFPGGAEAFELVSRFCYNNGRIPIAPSNISLLFCCALFLEMTEEVSPCNLLTQTEYLMDGLCYWSWSDILASLKNCEQCFLLAELSGIVDRFISALFTKISANTEIPLLQLQTSAVTPLPSSSSCSSSPDTVGFRCSSSKTPDSMKPCLNGEWWFDELTILAPPVIEKVMHLLGCYGSDNRNLLLTRFLLHYLRAAMQRPCFEYKTEYAGLADTAVHGVVLMGRTAFSCRGLFWVLRVVSNFGLSRECRYKLERLMGLVLDQATLDDLLVSGGTEGTGVYDVNLVLRLVRVFVSSEEGGDAPSQRMKKVGRLIDKYLAEISPDQGLKVQKFLGLAESLPDGARECYDGVYRALDIYLESHPNLSTEERTSLCRCLNYEKLTLEGCKELAKNRRIPPGVAVQALASQQAKLQIKTHTSPRDRPDPSETPRLTYNARHEPTAPDEDVDEKEELRLNLYKMQNRVMELEKVCREMKGQMSKMVKSKSFNYRSCYHSSSSRGMPRLC</sequence>
<dbReference type="SUPFAM" id="SSF54695">
    <property type="entry name" value="POZ domain"/>
    <property type="match status" value="1"/>
</dbReference>
<evidence type="ECO:0000313" key="6">
    <source>
        <dbReference type="EMBL" id="KAF3335387.1"/>
    </source>
</evidence>
<keyword evidence="7" id="KW-1185">Reference proteome</keyword>
<evidence type="ECO:0000256" key="2">
    <source>
        <dbReference type="ARBA" id="ARBA00022786"/>
    </source>
</evidence>
<comment type="caution">
    <text evidence="6">The sequence shown here is derived from an EMBL/GenBank/DDBJ whole genome shotgun (WGS) entry which is preliminary data.</text>
</comment>
<evidence type="ECO:0000256" key="3">
    <source>
        <dbReference type="PROSITE-ProRule" id="PRU00982"/>
    </source>
</evidence>
<dbReference type="Pfam" id="PF03000">
    <property type="entry name" value="NPH3"/>
    <property type="match status" value="1"/>
</dbReference>
<reference evidence="6" key="1">
    <citation type="submission" date="2020-01" db="EMBL/GenBank/DDBJ databases">
        <title>Genome sequence of Kobresia littledalei, the first chromosome-level genome in the family Cyperaceae.</title>
        <authorList>
            <person name="Qu G."/>
        </authorList>
    </citation>
    <scope>NUCLEOTIDE SEQUENCE</scope>
    <source>
        <strain evidence="6">C.B.Clarke</strain>
        <tissue evidence="6">Leaf</tissue>
    </source>
</reference>
<dbReference type="InterPro" id="IPR011333">
    <property type="entry name" value="SKP1/BTB/POZ_sf"/>
</dbReference>